<dbReference type="InterPro" id="IPR036869">
    <property type="entry name" value="J_dom_sf"/>
</dbReference>
<evidence type="ECO:0000259" key="7">
    <source>
        <dbReference type="PROSITE" id="PS50076"/>
    </source>
</evidence>
<dbReference type="VEuPathDB" id="FungiDB:PSTT_11537"/>
<dbReference type="SUPFAM" id="SSF46565">
    <property type="entry name" value="Chaperone J-domain"/>
    <property type="match status" value="1"/>
</dbReference>
<dbReference type="VEuPathDB" id="FungiDB:PSHT_10110"/>
<keyword evidence="2" id="KW-0812">Transmembrane</keyword>
<name>A0A2S4UZU0_9BASI</name>
<evidence type="ECO:0000256" key="6">
    <source>
        <dbReference type="SAM" id="MobiDB-lite"/>
    </source>
</evidence>
<gene>
    <name evidence="8" type="ORF">PSTT_11537</name>
</gene>
<dbReference type="PROSITE" id="PS50076">
    <property type="entry name" value="DNAJ_2"/>
    <property type="match status" value="1"/>
</dbReference>
<dbReference type="AlphaFoldDB" id="A0A2S4UZU0"/>
<dbReference type="EMBL" id="PKSL01000136">
    <property type="protein sequence ID" value="POW02792.1"/>
    <property type="molecule type" value="Genomic_DNA"/>
</dbReference>
<dbReference type="PANTHER" id="PTHR43908">
    <property type="entry name" value="AT29763P-RELATED"/>
    <property type="match status" value="1"/>
</dbReference>
<dbReference type="FunFam" id="1.10.287.110:FF:000070">
    <property type="entry name" value="Endoplasmic reticulum protein, putative"/>
    <property type="match status" value="1"/>
</dbReference>
<keyword evidence="5" id="KW-0472">Membrane</keyword>
<proteinExistence type="predicted"/>
<dbReference type="InterPro" id="IPR018253">
    <property type="entry name" value="DnaJ_domain_CS"/>
</dbReference>
<evidence type="ECO:0000256" key="2">
    <source>
        <dbReference type="ARBA" id="ARBA00022692"/>
    </source>
</evidence>
<protein>
    <recommendedName>
        <fullName evidence="7">J domain-containing protein</fullName>
    </recommendedName>
</protein>
<dbReference type="PRINTS" id="PR00625">
    <property type="entry name" value="JDOMAIN"/>
</dbReference>
<feature type="region of interest" description="Disordered" evidence="6">
    <location>
        <begin position="368"/>
        <end position="404"/>
    </location>
</feature>
<dbReference type="InterPro" id="IPR001623">
    <property type="entry name" value="DnaJ_domain"/>
</dbReference>
<keyword evidence="3" id="KW-0256">Endoplasmic reticulum</keyword>
<evidence type="ECO:0000256" key="3">
    <source>
        <dbReference type="ARBA" id="ARBA00022824"/>
    </source>
</evidence>
<feature type="compositionally biased region" description="Basic and acidic residues" evidence="6">
    <location>
        <begin position="390"/>
        <end position="404"/>
    </location>
</feature>
<dbReference type="InterPro" id="IPR015399">
    <property type="entry name" value="DUF1977_DnaJ-like"/>
</dbReference>
<dbReference type="PANTHER" id="PTHR43908:SF3">
    <property type="entry name" value="AT29763P-RELATED"/>
    <property type="match status" value="1"/>
</dbReference>
<feature type="region of interest" description="Disordered" evidence="6">
    <location>
        <begin position="81"/>
        <end position="124"/>
    </location>
</feature>
<sequence length="505" mass="55996">MISVIRCSWVVECVFEQVRVVCVDYSVWPEKMEGNRDEAKRAYKLAQSYQTTDPTKALKFAKKACALYWSPEAAALVKTLETGEGPSSSSNGTGTSTATQTASTGTTSKRTTPKPSVSTPSNFKPAQLDLVKKVRRHKTTQYYEILELKRESDESQIKSAYRKLALALHPDKNNAPGADEAFKMVSKAFQVLSDPDKRAAYDRHGADPDSRSAGVPSSSPFGGGGGGGMRFTQEDAIDPDQLFRMFFGGGGFDHPGMQFGGGPTVFQFGGGGTHVQKEWLQSPSTTTTESSERTRTYYLSSCSLVSLSFNLSLLYSLLPPVPYPAFSWNPSSVYPVQRITQTSPGVTYFVNPTEFATHPMYEKYLKSNPILNTKTGTPKTTESSSSDNNPNKKEEEKLTSQESTEKTRELVLDLIDESRQLIEKRSKRQYLVVPKDLQKFEAQVEAAWVRKLQYECQNSRANRDARRRELIGFLGIGADWEAIKKLDSEVIPACEGLKSMGYVID</sequence>
<feature type="compositionally biased region" description="Low complexity" evidence="6">
    <location>
        <begin position="82"/>
        <end position="121"/>
    </location>
</feature>
<dbReference type="GO" id="GO:0071218">
    <property type="term" value="P:cellular response to misfolded protein"/>
    <property type="evidence" value="ECO:0007669"/>
    <property type="project" value="TreeGrafter"/>
</dbReference>
<dbReference type="Pfam" id="PF09320">
    <property type="entry name" value="DUF1977"/>
    <property type="match status" value="1"/>
</dbReference>
<dbReference type="PROSITE" id="PS00636">
    <property type="entry name" value="DNAJ_1"/>
    <property type="match status" value="1"/>
</dbReference>
<keyword evidence="4" id="KW-1133">Transmembrane helix</keyword>
<feature type="region of interest" description="Disordered" evidence="6">
    <location>
        <begin position="199"/>
        <end position="229"/>
    </location>
</feature>
<dbReference type="CDD" id="cd06257">
    <property type="entry name" value="DnaJ"/>
    <property type="match status" value="1"/>
</dbReference>
<evidence type="ECO:0000313" key="9">
    <source>
        <dbReference type="Proteomes" id="UP000239156"/>
    </source>
</evidence>
<dbReference type="InterPro" id="IPR051100">
    <property type="entry name" value="DnaJ_subfamily_B/C"/>
</dbReference>
<dbReference type="Pfam" id="PF00226">
    <property type="entry name" value="DnaJ"/>
    <property type="match status" value="1"/>
</dbReference>
<keyword evidence="9" id="KW-1185">Reference proteome</keyword>
<feature type="compositionally biased region" description="Polar residues" evidence="6">
    <location>
        <begin position="369"/>
        <end position="389"/>
    </location>
</feature>
<dbReference type="GO" id="GO:0005789">
    <property type="term" value="C:endoplasmic reticulum membrane"/>
    <property type="evidence" value="ECO:0007669"/>
    <property type="project" value="UniProtKB-SubCell"/>
</dbReference>
<feature type="domain" description="J" evidence="7">
    <location>
        <begin position="141"/>
        <end position="205"/>
    </location>
</feature>
<evidence type="ECO:0000313" key="8">
    <source>
        <dbReference type="EMBL" id="POW02792.1"/>
    </source>
</evidence>
<dbReference type="Proteomes" id="UP000239156">
    <property type="component" value="Unassembled WGS sequence"/>
</dbReference>
<comment type="subcellular location">
    <subcellularLocation>
        <location evidence="1">Endoplasmic reticulum membrane</location>
        <topology evidence="1">Single-pass membrane protein</topology>
    </subcellularLocation>
</comment>
<evidence type="ECO:0000256" key="5">
    <source>
        <dbReference type="ARBA" id="ARBA00023136"/>
    </source>
</evidence>
<dbReference type="Gene3D" id="1.10.287.110">
    <property type="entry name" value="DnaJ domain"/>
    <property type="match status" value="1"/>
</dbReference>
<feature type="compositionally biased region" description="Basic and acidic residues" evidence="6">
    <location>
        <begin position="199"/>
        <end position="210"/>
    </location>
</feature>
<accession>A0A2S4UZU0</accession>
<comment type="caution">
    <text evidence="8">The sequence shown here is derived from an EMBL/GenBank/DDBJ whole genome shotgun (WGS) entry which is preliminary data.</text>
</comment>
<evidence type="ECO:0000256" key="1">
    <source>
        <dbReference type="ARBA" id="ARBA00004389"/>
    </source>
</evidence>
<evidence type="ECO:0000256" key="4">
    <source>
        <dbReference type="ARBA" id="ARBA00022989"/>
    </source>
</evidence>
<dbReference type="GO" id="GO:0030544">
    <property type="term" value="F:Hsp70 protein binding"/>
    <property type="evidence" value="ECO:0007669"/>
    <property type="project" value="TreeGrafter"/>
</dbReference>
<dbReference type="SMART" id="SM00271">
    <property type="entry name" value="DnaJ"/>
    <property type="match status" value="1"/>
</dbReference>
<reference evidence="8" key="1">
    <citation type="submission" date="2017-12" db="EMBL/GenBank/DDBJ databases">
        <title>Gene loss provides genomic basis for host adaptation in cereal stripe rust fungi.</title>
        <authorList>
            <person name="Xia C."/>
        </authorList>
    </citation>
    <scope>NUCLEOTIDE SEQUENCE [LARGE SCALE GENOMIC DNA]</scope>
    <source>
        <strain evidence="8">93-210</strain>
    </source>
</reference>
<organism evidence="8 9">
    <name type="scientific">Puccinia striiformis</name>
    <dbReference type="NCBI Taxonomy" id="27350"/>
    <lineage>
        <taxon>Eukaryota</taxon>
        <taxon>Fungi</taxon>
        <taxon>Dikarya</taxon>
        <taxon>Basidiomycota</taxon>
        <taxon>Pucciniomycotina</taxon>
        <taxon>Pucciniomycetes</taxon>
        <taxon>Pucciniales</taxon>
        <taxon>Pucciniaceae</taxon>
        <taxon>Puccinia</taxon>
    </lineage>
</organism>